<name>A0ABW0SJK5_9GAMM</name>
<evidence type="ECO:0000256" key="8">
    <source>
        <dbReference type="ARBA" id="ARBA00022989"/>
    </source>
</evidence>
<evidence type="ECO:0000256" key="5">
    <source>
        <dbReference type="ARBA" id="ARBA00022679"/>
    </source>
</evidence>
<evidence type="ECO:0000256" key="4">
    <source>
        <dbReference type="ARBA" id="ARBA00022553"/>
    </source>
</evidence>
<evidence type="ECO:0000313" key="14">
    <source>
        <dbReference type="EMBL" id="MFC5569160.1"/>
    </source>
</evidence>
<dbReference type="PANTHER" id="PTHR42878">
    <property type="entry name" value="TWO-COMPONENT HISTIDINE KINASE"/>
    <property type="match status" value="1"/>
</dbReference>
<reference evidence="15" key="1">
    <citation type="journal article" date="2019" name="Int. J. Syst. Evol. Microbiol.">
        <title>The Global Catalogue of Microorganisms (GCM) 10K type strain sequencing project: providing services to taxonomists for standard genome sequencing and annotation.</title>
        <authorList>
            <consortium name="The Broad Institute Genomics Platform"/>
            <consortium name="The Broad Institute Genome Sequencing Center for Infectious Disease"/>
            <person name="Wu L."/>
            <person name="Ma J."/>
        </authorList>
    </citation>
    <scope>NUCLEOTIDE SEQUENCE [LARGE SCALE GENOMIC DNA]</scope>
    <source>
        <strain evidence="15">KACC 11407</strain>
    </source>
</reference>
<dbReference type="PROSITE" id="PS50112">
    <property type="entry name" value="PAS"/>
    <property type="match status" value="1"/>
</dbReference>
<comment type="catalytic activity">
    <reaction evidence="1">
        <text>ATP + protein L-histidine = ADP + protein N-phospho-L-histidine.</text>
        <dbReference type="EC" id="2.7.13.3"/>
    </reaction>
</comment>
<evidence type="ECO:0000259" key="13">
    <source>
        <dbReference type="PROSITE" id="PS50839"/>
    </source>
</evidence>
<dbReference type="RefSeq" id="WP_386753078.1">
    <property type="nucleotide sequence ID" value="NZ_JBHSNM010000001.1"/>
</dbReference>
<dbReference type="InterPro" id="IPR042240">
    <property type="entry name" value="CHASE_sf"/>
</dbReference>
<dbReference type="InterPro" id="IPR050351">
    <property type="entry name" value="BphY/WalK/GraS-like"/>
</dbReference>
<feature type="domain" description="CHASE" evidence="13">
    <location>
        <begin position="149"/>
        <end position="245"/>
    </location>
</feature>
<dbReference type="SMART" id="SM00091">
    <property type="entry name" value="PAS"/>
    <property type="match status" value="1"/>
</dbReference>
<dbReference type="InterPro" id="IPR036890">
    <property type="entry name" value="HATPase_C_sf"/>
</dbReference>
<proteinExistence type="predicted"/>
<dbReference type="Gene3D" id="3.30.450.350">
    <property type="entry name" value="CHASE domain"/>
    <property type="match status" value="1"/>
</dbReference>
<dbReference type="NCBIfam" id="TIGR00229">
    <property type="entry name" value="sensory_box"/>
    <property type="match status" value="1"/>
</dbReference>
<gene>
    <name evidence="14" type="ORF">ACFPN1_03635</name>
</gene>
<dbReference type="PRINTS" id="PR00344">
    <property type="entry name" value="BCTRLSENSOR"/>
</dbReference>
<dbReference type="CDD" id="cd00082">
    <property type="entry name" value="HisKA"/>
    <property type="match status" value="1"/>
</dbReference>
<keyword evidence="8 10" id="KW-1133">Transmembrane helix</keyword>
<dbReference type="SUPFAM" id="SSF55785">
    <property type="entry name" value="PYP-like sensor domain (PAS domain)"/>
    <property type="match status" value="1"/>
</dbReference>
<keyword evidence="4" id="KW-0597">Phosphoprotein</keyword>
<feature type="domain" description="Histidine kinase" evidence="11">
    <location>
        <begin position="506"/>
        <end position="721"/>
    </location>
</feature>
<dbReference type="PANTHER" id="PTHR42878:SF15">
    <property type="entry name" value="BACTERIOPHYTOCHROME"/>
    <property type="match status" value="1"/>
</dbReference>
<dbReference type="InterPro" id="IPR003594">
    <property type="entry name" value="HATPase_dom"/>
</dbReference>
<dbReference type="InterPro" id="IPR013656">
    <property type="entry name" value="PAS_4"/>
</dbReference>
<dbReference type="CDD" id="cd00130">
    <property type="entry name" value="PAS"/>
    <property type="match status" value="1"/>
</dbReference>
<dbReference type="Proteomes" id="UP001596036">
    <property type="component" value="Unassembled WGS sequence"/>
</dbReference>
<evidence type="ECO:0000256" key="2">
    <source>
        <dbReference type="ARBA" id="ARBA00004370"/>
    </source>
</evidence>
<keyword evidence="15" id="KW-1185">Reference proteome</keyword>
<organism evidence="14 15">
    <name type="scientific">Lysobacter yangpyeongensis</name>
    <dbReference type="NCBI Taxonomy" id="346182"/>
    <lineage>
        <taxon>Bacteria</taxon>
        <taxon>Pseudomonadati</taxon>
        <taxon>Pseudomonadota</taxon>
        <taxon>Gammaproteobacteria</taxon>
        <taxon>Lysobacterales</taxon>
        <taxon>Lysobacteraceae</taxon>
        <taxon>Lysobacter</taxon>
    </lineage>
</organism>
<dbReference type="SMART" id="SM01079">
    <property type="entry name" value="CHASE"/>
    <property type="match status" value="1"/>
</dbReference>
<evidence type="ECO:0000259" key="12">
    <source>
        <dbReference type="PROSITE" id="PS50112"/>
    </source>
</evidence>
<dbReference type="Pfam" id="PF00512">
    <property type="entry name" value="HisKA"/>
    <property type="match status" value="1"/>
</dbReference>
<dbReference type="SUPFAM" id="SSF55874">
    <property type="entry name" value="ATPase domain of HSP90 chaperone/DNA topoisomerase II/histidine kinase"/>
    <property type="match status" value="1"/>
</dbReference>
<dbReference type="Gene3D" id="3.30.450.20">
    <property type="entry name" value="PAS domain"/>
    <property type="match status" value="1"/>
</dbReference>
<dbReference type="Pfam" id="PF08448">
    <property type="entry name" value="PAS_4"/>
    <property type="match status" value="1"/>
</dbReference>
<evidence type="ECO:0000256" key="10">
    <source>
        <dbReference type="SAM" id="Phobius"/>
    </source>
</evidence>
<comment type="subcellular location">
    <subcellularLocation>
        <location evidence="2">Membrane</location>
    </subcellularLocation>
</comment>
<sequence length="729" mass="81758">MGSPEPDITDIRRARFLPRGGYLLALLVLLGALVLVFVSWYYARERELRAAEARFEAHTAEVVDRLYQHLVYYELVARGGTALFASMERPTPQQWADYVDSMNLRARFPEIKGLGYVGYVSSNRLDDLQIEWRESGYGQLNVRPHGMRPRYAPILYLEPRTAENVDAIGLDLLDDPEDEKALQATLDTGVARLGGPSGRRDGALVMLIPIYRGADHPRTAAAREQLLQGWVYLPFDMARYVNSSLGREYDTIGLRIYDARNDGRAIFATRSEPRPESLFHYRTTMEAYGRRWRVEFDSAPEAGAAPRLKGLENMLGLGIVASLLLYGLAWTLARTEDRATVIARRMTEDFRRSEQRFRSSMEYSAIGKALLDSEGRIVEANPALGRIVGRSLESLAGEPFDSLFEDEDASLRSGEEGETDANGIYRVTRHLRREGDLPRQAQLTYAPVQGGVGQDVTGLVQVEDVTERVRAQARVQALNRTLEARVVMRTRELSQANQELEAFAYSVSHDLRAPLRSIEGFSRILIERYESQLDEGGRDYLWRVRKAALRMGELIDAILQISRLGRAELRREQVDLSRMALEVVDELRADDPGRDLAVRIMPGLAAVGDATLLRNLLGNLLGNAWKFTRGREGAVIEFGAFDVPGGETEFYVRDNGAGFAQAYVDKLFRPFQRLHSQETFSGHGIGLASVRRIVERHGGRIRAEGREGEGAVFYFTLPEAGEPGTTPAE</sequence>
<evidence type="ECO:0000256" key="7">
    <source>
        <dbReference type="ARBA" id="ARBA00022777"/>
    </source>
</evidence>
<evidence type="ECO:0000313" key="15">
    <source>
        <dbReference type="Proteomes" id="UP001596036"/>
    </source>
</evidence>
<dbReference type="Gene3D" id="1.10.287.130">
    <property type="match status" value="1"/>
</dbReference>
<feature type="domain" description="PAS" evidence="12">
    <location>
        <begin position="353"/>
        <end position="408"/>
    </location>
</feature>
<dbReference type="InterPro" id="IPR003661">
    <property type="entry name" value="HisK_dim/P_dom"/>
</dbReference>
<dbReference type="Pfam" id="PF02518">
    <property type="entry name" value="HATPase_c"/>
    <property type="match status" value="1"/>
</dbReference>
<dbReference type="PROSITE" id="PS50109">
    <property type="entry name" value="HIS_KIN"/>
    <property type="match status" value="1"/>
</dbReference>
<evidence type="ECO:0000256" key="3">
    <source>
        <dbReference type="ARBA" id="ARBA00012438"/>
    </source>
</evidence>
<comment type="caution">
    <text evidence="14">The sequence shown here is derived from an EMBL/GenBank/DDBJ whole genome shotgun (WGS) entry which is preliminary data.</text>
</comment>
<dbReference type="InterPro" id="IPR006189">
    <property type="entry name" value="CHASE_dom"/>
</dbReference>
<dbReference type="InterPro" id="IPR036097">
    <property type="entry name" value="HisK_dim/P_sf"/>
</dbReference>
<dbReference type="EMBL" id="JBHSNM010000001">
    <property type="protein sequence ID" value="MFC5569160.1"/>
    <property type="molecule type" value="Genomic_DNA"/>
</dbReference>
<dbReference type="EC" id="2.7.13.3" evidence="3"/>
<evidence type="ECO:0000256" key="1">
    <source>
        <dbReference type="ARBA" id="ARBA00000085"/>
    </source>
</evidence>
<dbReference type="SMART" id="SM00388">
    <property type="entry name" value="HisKA"/>
    <property type="match status" value="1"/>
</dbReference>
<evidence type="ECO:0000256" key="6">
    <source>
        <dbReference type="ARBA" id="ARBA00022692"/>
    </source>
</evidence>
<keyword evidence="6 10" id="KW-0812">Transmembrane</keyword>
<dbReference type="InterPro" id="IPR035965">
    <property type="entry name" value="PAS-like_dom_sf"/>
</dbReference>
<feature type="transmembrane region" description="Helical" evidence="10">
    <location>
        <begin position="20"/>
        <end position="43"/>
    </location>
</feature>
<evidence type="ECO:0000256" key="9">
    <source>
        <dbReference type="ARBA" id="ARBA00023136"/>
    </source>
</evidence>
<dbReference type="InterPro" id="IPR005467">
    <property type="entry name" value="His_kinase_dom"/>
</dbReference>
<accession>A0ABW0SJK5</accession>
<dbReference type="SUPFAM" id="SSF47384">
    <property type="entry name" value="Homodimeric domain of signal transducing histidine kinase"/>
    <property type="match status" value="1"/>
</dbReference>
<dbReference type="InterPro" id="IPR004358">
    <property type="entry name" value="Sig_transdc_His_kin-like_C"/>
</dbReference>
<dbReference type="SMART" id="SM00387">
    <property type="entry name" value="HATPase_c"/>
    <property type="match status" value="1"/>
</dbReference>
<dbReference type="PROSITE" id="PS50839">
    <property type="entry name" value="CHASE"/>
    <property type="match status" value="1"/>
</dbReference>
<dbReference type="Gene3D" id="3.30.565.10">
    <property type="entry name" value="Histidine kinase-like ATPase, C-terminal domain"/>
    <property type="match status" value="1"/>
</dbReference>
<evidence type="ECO:0000259" key="11">
    <source>
        <dbReference type="PROSITE" id="PS50109"/>
    </source>
</evidence>
<keyword evidence="5" id="KW-0808">Transferase</keyword>
<protein>
    <recommendedName>
        <fullName evidence="3">histidine kinase</fullName>
        <ecNumber evidence="3">2.7.13.3</ecNumber>
    </recommendedName>
</protein>
<keyword evidence="9 10" id="KW-0472">Membrane</keyword>
<keyword evidence="7" id="KW-0418">Kinase</keyword>
<dbReference type="Pfam" id="PF03924">
    <property type="entry name" value="CHASE"/>
    <property type="match status" value="1"/>
</dbReference>
<dbReference type="InterPro" id="IPR000014">
    <property type="entry name" value="PAS"/>
</dbReference>